<dbReference type="RefSeq" id="WP_161008885.1">
    <property type="nucleotide sequence ID" value="NZ_WWCN01000016.1"/>
</dbReference>
<feature type="domain" description="Glycosyltransferase 2-like" evidence="1">
    <location>
        <begin position="8"/>
        <end position="177"/>
    </location>
</feature>
<dbReference type="PANTHER" id="PTHR22916">
    <property type="entry name" value="GLYCOSYLTRANSFERASE"/>
    <property type="match status" value="1"/>
</dbReference>
<sequence length="303" mass="34092">MTTLPLASILLPTHNRPDYAELALRSALAQTYPNLEIVVSDNSDDERTRERFAPYVAADPRIRYHRIASCPAMENFQNCYELARGDYVNFLMDDDLFHPQKISIMMQAMLLHPEVGIVSSARQLITGDGHPMPAPAHLRPLAEVDTLIGGRSLGTHLTQNGNVLGEPTTALFRKAAAGPVFGMYQGRKYIVVSDVASWLTILSTSDCIYLKDALSFFRIHPEQDQRNQRTQLRGHLEGLSMACDVWDHGMFLPRDQAYRERISTQLAQTVALLLPTYELTRDPMFDHEKIADTVARATRILLS</sequence>
<keyword evidence="2" id="KW-0808">Transferase</keyword>
<proteinExistence type="predicted"/>
<organism evidence="2 3">
    <name type="scientific">Duganella flavida</name>
    <dbReference type="NCBI Taxonomy" id="2692175"/>
    <lineage>
        <taxon>Bacteria</taxon>
        <taxon>Pseudomonadati</taxon>
        <taxon>Pseudomonadota</taxon>
        <taxon>Betaproteobacteria</taxon>
        <taxon>Burkholderiales</taxon>
        <taxon>Oxalobacteraceae</taxon>
        <taxon>Telluria group</taxon>
        <taxon>Duganella</taxon>
    </lineage>
</organism>
<dbReference type="GO" id="GO:0016758">
    <property type="term" value="F:hexosyltransferase activity"/>
    <property type="evidence" value="ECO:0007669"/>
    <property type="project" value="UniProtKB-ARBA"/>
</dbReference>
<evidence type="ECO:0000313" key="3">
    <source>
        <dbReference type="Proteomes" id="UP000479335"/>
    </source>
</evidence>
<dbReference type="InterPro" id="IPR001173">
    <property type="entry name" value="Glyco_trans_2-like"/>
</dbReference>
<dbReference type="SUPFAM" id="SSF53448">
    <property type="entry name" value="Nucleotide-diphospho-sugar transferases"/>
    <property type="match status" value="1"/>
</dbReference>
<accession>A0A6L8KDB3</accession>
<comment type="caution">
    <text evidence="2">The sequence shown here is derived from an EMBL/GenBank/DDBJ whole genome shotgun (WGS) entry which is preliminary data.</text>
</comment>
<dbReference type="EMBL" id="WWCN01000016">
    <property type="protein sequence ID" value="MYM25433.1"/>
    <property type="molecule type" value="Genomic_DNA"/>
</dbReference>
<dbReference type="Pfam" id="PF00535">
    <property type="entry name" value="Glycos_transf_2"/>
    <property type="match status" value="1"/>
</dbReference>
<gene>
    <name evidence="2" type="ORF">GTP46_22645</name>
</gene>
<reference evidence="2 3" key="1">
    <citation type="submission" date="2019-12" db="EMBL/GenBank/DDBJ databases">
        <title>Novel species isolated from a subtropical stream in China.</title>
        <authorList>
            <person name="Lu H."/>
        </authorList>
    </citation>
    <scope>NUCLEOTIDE SEQUENCE [LARGE SCALE GENOMIC DNA]</scope>
    <source>
        <strain evidence="2 3">FT135W</strain>
    </source>
</reference>
<keyword evidence="3" id="KW-1185">Reference proteome</keyword>
<dbReference type="Proteomes" id="UP000479335">
    <property type="component" value="Unassembled WGS sequence"/>
</dbReference>
<protein>
    <submittedName>
        <fullName evidence="2">Glycosyltransferase</fullName>
    </submittedName>
</protein>
<dbReference type="PANTHER" id="PTHR22916:SF3">
    <property type="entry name" value="UDP-GLCNAC:BETAGAL BETA-1,3-N-ACETYLGLUCOSAMINYLTRANSFERASE-LIKE PROTEIN 1"/>
    <property type="match status" value="1"/>
</dbReference>
<evidence type="ECO:0000259" key="1">
    <source>
        <dbReference type="Pfam" id="PF00535"/>
    </source>
</evidence>
<dbReference type="AlphaFoldDB" id="A0A6L8KDB3"/>
<dbReference type="Gene3D" id="3.90.550.10">
    <property type="entry name" value="Spore Coat Polysaccharide Biosynthesis Protein SpsA, Chain A"/>
    <property type="match status" value="1"/>
</dbReference>
<name>A0A6L8KDB3_9BURK</name>
<evidence type="ECO:0000313" key="2">
    <source>
        <dbReference type="EMBL" id="MYM25433.1"/>
    </source>
</evidence>
<dbReference type="CDD" id="cd00761">
    <property type="entry name" value="Glyco_tranf_GTA_type"/>
    <property type="match status" value="1"/>
</dbReference>
<dbReference type="InterPro" id="IPR029044">
    <property type="entry name" value="Nucleotide-diphossugar_trans"/>
</dbReference>